<organism evidence="1 2">
    <name type="scientific">Cetraspora pellucida</name>
    <dbReference type="NCBI Taxonomy" id="1433469"/>
    <lineage>
        <taxon>Eukaryota</taxon>
        <taxon>Fungi</taxon>
        <taxon>Fungi incertae sedis</taxon>
        <taxon>Mucoromycota</taxon>
        <taxon>Glomeromycotina</taxon>
        <taxon>Glomeromycetes</taxon>
        <taxon>Diversisporales</taxon>
        <taxon>Gigasporaceae</taxon>
        <taxon>Cetraspora</taxon>
    </lineage>
</organism>
<sequence length="54" mass="6237">MLSNYIIDETVAWLIEKIATSNNLQVSNILQQKILSDIIIRTNPEEYMNSNEIV</sequence>
<dbReference type="EMBL" id="CAJVQA010006252">
    <property type="protein sequence ID" value="CAG8637122.1"/>
    <property type="molecule type" value="Genomic_DNA"/>
</dbReference>
<protein>
    <submittedName>
        <fullName evidence="1">3244_t:CDS:1</fullName>
    </submittedName>
</protein>
<gene>
    <name evidence="1" type="ORF">CPELLU_LOCUS8675</name>
</gene>
<proteinExistence type="predicted"/>
<reference evidence="1" key="1">
    <citation type="submission" date="2021-06" db="EMBL/GenBank/DDBJ databases">
        <authorList>
            <person name="Kallberg Y."/>
            <person name="Tangrot J."/>
            <person name="Rosling A."/>
        </authorList>
    </citation>
    <scope>NUCLEOTIDE SEQUENCE</scope>
    <source>
        <strain evidence="1">FL966</strain>
    </source>
</reference>
<dbReference type="AlphaFoldDB" id="A0A9N9DEN0"/>
<keyword evidence="2" id="KW-1185">Reference proteome</keyword>
<dbReference type="Proteomes" id="UP000789759">
    <property type="component" value="Unassembled WGS sequence"/>
</dbReference>
<accession>A0A9N9DEN0</accession>
<evidence type="ECO:0000313" key="1">
    <source>
        <dbReference type="EMBL" id="CAG8637122.1"/>
    </source>
</evidence>
<name>A0A9N9DEN0_9GLOM</name>
<evidence type="ECO:0000313" key="2">
    <source>
        <dbReference type="Proteomes" id="UP000789759"/>
    </source>
</evidence>
<comment type="caution">
    <text evidence="1">The sequence shown here is derived from an EMBL/GenBank/DDBJ whole genome shotgun (WGS) entry which is preliminary data.</text>
</comment>